<dbReference type="SUPFAM" id="SSF159871">
    <property type="entry name" value="YdgH-like"/>
    <property type="match status" value="1"/>
</dbReference>
<name>A0ABX0RBE9_9GAMM</name>
<dbReference type="InterPro" id="IPR010854">
    <property type="entry name" value="YdgH/BhsA/McbA-like_dom"/>
</dbReference>
<evidence type="ECO:0000256" key="1">
    <source>
        <dbReference type="ARBA" id="ARBA00022729"/>
    </source>
</evidence>
<feature type="signal peptide" evidence="2">
    <location>
        <begin position="1"/>
        <end position="22"/>
    </location>
</feature>
<accession>A0ABX0RBE9</accession>
<reference evidence="4 5" key="1">
    <citation type="journal article" date="2019" name="bioRxiv">
        <title>Bacteria contribute to plant secondary compound degradation in a generalist herbivore system.</title>
        <authorList>
            <person name="Francoeur C.B."/>
            <person name="Khadempour L."/>
            <person name="Moreira-Soto R.D."/>
            <person name="Gotting K."/>
            <person name="Book A.J."/>
            <person name="Pinto-Tomas A.A."/>
            <person name="Keefover-Ring K."/>
            <person name="Currie C.R."/>
        </authorList>
    </citation>
    <scope>NUCLEOTIDE SEQUENCE [LARGE SCALE GENOMIC DNA]</scope>
    <source>
        <strain evidence="4">Acro-835</strain>
    </source>
</reference>
<dbReference type="PANTHER" id="PTHR34156">
    <property type="entry name" value="OUTER MEMBRANE PROTEIN-RELATED-RELATED"/>
    <property type="match status" value="1"/>
</dbReference>
<dbReference type="InterPro" id="IPR051096">
    <property type="entry name" value="BhsA/McbA_stress_biofilm_assoc"/>
</dbReference>
<protein>
    <submittedName>
        <fullName evidence="4">Peroxide/acid stress response protein YhcN</fullName>
    </submittedName>
</protein>
<dbReference type="Pfam" id="PF07338">
    <property type="entry name" value="YdgH_BhsA-like"/>
    <property type="match status" value="1"/>
</dbReference>
<evidence type="ECO:0000313" key="4">
    <source>
        <dbReference type="EMBL" id="NIF21438.1"/>
    </source>
</evidence>
<proteinExistence type="predicted"/>
<dbReference type="NCBIfam" id="NF033776">
    <property type="entry name" value="stress_YhcN"/>
    <property type="match status" value="1"/>
</dbReference>
<feature type="domain" description="YdgH/BhsA/McbA-like" evidence="3">
    <location>
        <begin position="37"/>
        <end position="90"/>
    </location>
</feature>
<dbReference type="InterPro" id="IPR036275">
    <property type="entry name" value="YdgH-like_sf"/>
</dbReference>
<organism evidence="4 5">
    <name type="scientific">Candidatus Pantoea multigeneris</name>
    <dbReference type="NCBI Taxonomy" id="2608357"/>
    <lineage>
        <taxon>Bacteria</taxon>
        <taxon>Pseudomonadati</taxon>
        <taxon>Pseudomonadota</taxon>
        <taxon>Gammaproteobacteria</taxon>
        <taxon>Enterobacterales</taxon>
        <taxon>Erwiniaceae</taxon>
        <taxon>Pantoea</taxon>
    </lineage>
</organism>
<dbReference type="InterPro" id="IPR025543">
    <property type="entry name" value="Dodecin-like"/>
</dbReference>
<evidence type="ECO:0000256" key="2">
    <source>
        <dbReference type="SAM" id="SignalP"/>
    </source>
</evidence>
<comment type="caution">
    <text evidence="4">The sequence shown here is derived from an EMBL/GenBank/DDBJ whole genome shotgun (WGS) entry which is preliminary data.</text>
</comment>
<dbReference type="InterPro" id="IPR047775">
    <property type="entry name" value="Stress_YhcN-like"/>
</dbReference>
<keyword evidence="5" id="KW-1185">Reference proteome</keyword>
<evidence type="ECO:0000259" key="3">
    <source>
        <dbReference type="Pfam" id="PF07338"/>
    </source>
</evidence>
<keyword evidence="1 2" id="KW-0732">Signal</keyword>
<dbReference type="PANTHER" id="PTHR34156:SF5">
    <property type="entry name" value="OUTER MEMBRANE PROTEIN"/>
    <property type="match status" value="1"/>
</dbReference>
<dbReference type="RefSeq" id="WP_167013363.1">
    <property type="nucleotide sequence ID" value="NZ_VWXF01000002.1"/>
</dbReference>
<dbReference type="EMBL" id="VWXF01000002">
    <property type="protein sequence ID" value="NIF21438.1"/>
    <property type="molecule type" value="Genomic_DNA"/>
</dbReference>
<gene>
    <name evidence="4" type="primary">yhcN</name>
    <name evidence="4" type="ORF">F3J40_07475</name>
</gene>
<evidence type="ECO:0000313" key="5">
    <source>
        <dbReference type="Proteomes" id="UP001515683"/>
    </source>
</evidence>
<feature type="chain" id="PRO_5045735548" evidence="2">
    <location>
        <begin position="23"/>
        <end position="90"/>
    </location>
</feature>
<sequence length="90" mass="9572">MKIKASIATLGLFSVITFGASAAQLVTQQQVDEQNLQSVGSTVTISGTAGSPMDYRAQLSEKANAQEASAYRVIEARTGDSYHVTAELYK</sequence>
<dbReference type="Proteomes" id="UP001515683">
    <property type="component" value="Unassembled WGS sequence"/>
</dbReference>
<dbReference type="Gene3D" id="3.30.1660.10">
    <property type="entry name" value="Flavin-binding protein dodecin"/>
    <property type="match status" value="1"/>
</dbReference>